<dbReference type="CDD" id="cd03469">
    <property type="entry name" value="Rieske_RO_Alpha_N"/>
    <property type="match status" value="1"/>
</dbReference>
<dbReference type="Pfam" id="PF19298">
    <property type="entry name" value="KshA_C"/>
    <property type="match status" value="1"/>
</dbReference>
<dbReference type="InterPro" id="IPR036922">
    <property type="entry name" value="Rieske_2Fe-2S_sf"/>
</dbReference>
<dbReference type="GO" id="GO:0051537">
    <property type="term" value="F:2 iron, 2 sulfur cluster binding"/>
    <property type="evidence" value="ECO:0007669"/>
    <property type="project" value="UniProtKB-KW"/>
</dbReference>
<dbReference type="GO" id="GO:0008203">
    <property type="term" value="P:cholesterol metabolic process"/>
    <property type="evidence" value="ECO:0007669"/>
    <property type="project" value="InterPro"/>
</dbReference>
<keyword evidence="3" id="KW-0479">Metal-binding</keyword>
<evidence type="ECO:0000256" key="11">
    <source>
        <dbReference type="SAM" id="MobiDB-lite"/>
    </source>
</evidence>
<keyword evidence="7" id="KW-0411">Iron-sulfur</keyword>
<dbReference type="GO" id="GO:0016705">
    <property type="term" value="F:oxidoreductase activity, acting on paired donors, with incorporation or reduction of molecular oxygen"/>
    <property type="evidence" value="ECO:0007669"/>
    <property type="project" value="UniProtKB-ARBA"/>
</dbReference>
<evidence type="ECO:0000313" key="15">
    <source>
        <dbReference type="Proteomes" id="UP000092659"/>
    </source>
</evidence>
<organism evidence="13 15">
    <name type="scientific">Streptomyces griseochromogenes</name>
    <dbReference type="NCBI Taxonomy" id="68214"/>
    <lineage>
        <taxon>Bacteria</taxon>
        <taxon>Bacillati</taxon>
        <taxon>Actinomycetota</taxon>
        <taxon>Actinomycetes</taxon>
        <taxon>Kitasatosporales</taxon>
        <taxon>Streptomycetaceae</taxon>
        <taxon>Streptomyces</taxon>
    </lineage>
</organism>
<keyword evidence="4" id="KW-0442">Lipid degradation</keyword>
<evidence type="ECO:0000313" key="14">
    <source>
        <dbReference type="EMBL" id="MBP2053811.1"/>
    </source>
</evidence>
<keyword evidence="5" id="KW-0560">Oxidoreductase</keyword>
<dbReference type="STRING" id="68214.AVL59_29560"/>
<evidence type="ECO:0000256" key="7">
    <source>
        <dbReference type="ARBA" id="ARBA00023014"/>
    </source>
</evidence>
<dbReference type="GO" id="GO:0004497">
    <property type="term" value="F:monooxygenase activity"/>
    <property type="evidence" value="ECO:0007669"/>
    <property type="project" value="UniProtKB-ARBA"/>
</dbReference>
<keyword evidence="6" id="KW-0408">Iron</keyword>
<evidence type="ECO:0000256" key="1">
    <source>
        <dbReference type="ARBA" id="ARBA00001962"/>
    </source>
</evidence>
<dbReference type="GO" id="GO:0046872">
    <property type="term" value="F:metal ion binding"/>
    <property type="evidence" value="ECO:0007669"/>
    <property type="project" value="UniProtKB-KW"/>
</dbReference>
<keyword evidence="2" id="KW-0001">2Fe-2S</keyword>
<dbReference type="OrthoDB" id="5243643at2"/>
<evidence type="ECO:0000256" key="2">
    <source>
        <dbReference type="ARBA" id="ARBA00022714"/>
    </source>
</evidence>
<dbReference type="Proteomes" id="UP000092659">
    <property type="component" value="Chromosome"/>
</dbReference>
<feature type="domain" description="Rieske" evidence="12">
    <location>
        <begin position="30"/>
        <end position="131"/>
    </location>
</feature>
<dbReference type="Pfam" id="PF00355">
    <property type="entry name" value="Rieske"/>
    <property type="match status" value="1"/>
</dbReference>
<dbReference type="KEGG" id="sgs:AVL59_29560"/>
<gene>
    <name evidence="13" type="ORF">AVL59_29560</name>
    <name evidence="14" type="ORF">J2Z21_006813</name>
</gene>
<evidence type="ECO:0000313" key="16">
    <source>
        <dbReference type="Proteomes" id="UP001519309"/>
    </source>
</evidence>
<keyword evidence="16" id="KW-1185">Reference proteome</keyword>
<dbReference type="Gene3D" id="3.90.380.10">
    <property type="entry name" value="Naphthalene 1,2-dioxygenase Alpha Subunit, Chain A, domain 1"/>
    <property type="match status" value="1"/>
</dbReference>
<evidence type="ECO:0000256" key="6">
    <source>
        <dbReference type="ARBA" id="ARBA00023004"/>
    </source>
</evidence>
<proteinExistence type="predicted"/>
<evidence type="ECO:0000256" key="10">
    <source>
        <dbReference type="ARBA" id="ARBA00046982"/>
    </source>
</evidence>
<comment type="subunit">
    <text evidence="10">Homotrimer. The two-component system 3-ketosteroid-9-alpha-monooxygenase is composed of an oxygenase component KshA and a reductase component KshB.</text>
</comment>
<keyword evidence="8" id="KW-0753">Steroid metabolism</keyword>
<dbReference type="Gene3D" id="2.102.10.10">
    <property type="entry name" value="Rieske [2Fe-2S] iron-sulphur domain"/>
    <property type="match status" value="1"/>
</dbReference>
<evidence type="ECO:0000256" key="9">
    <source>
        <dbReference type="ARBA" id="ARBA00030944"/>
    </source>
</evidence>
<dbReference type="RefSeq" id="WP_067310433.1">
    <property type="nucleotide sequence ID" value="NZ_CP016279.1"/>
</dbReference>
<dbReference type="EMBL" id="CP016279">
    <property type="protein sequence ID" value="ANP53133.1"/>
    <property type="molecule type" value="Genomic_DNA"/>
</dbReference>
<protein>
    <recommendedName>
        <fullName evidence="9">Rieske-type oxygenase</fullName>
    </recommendedName>
</protein>
<evidence type="ECO:0000256" key="5">
    <source>
        <dbReference type="ARBA" id="ARBA00023002"/>
    </source>
</evidence>
<keyword evidence="8" id="KW-0443">Lipid metabolism</keyword>
<feature type="region of interest" description="Disordered" evidence="11">
    <location>
        <begin position="1"/>
        <end position="20"/>
    </location>
</feature>
<dbReference type="Proteomes" id="UP001519309">
    <property type="component" value="Unassembled WGS sequence"/>
</dbReference>
<dbReference type="SUPFAM" id="SSF55961">
    <property type="entry name" value="Bet v1-like"/>
    <property type="match status" value="1"/>
</dbReference>
<accession>A0A1B1B2U6</accession>
<dbReference type="SUPFAM" id="SSF50022">
    <property type="entry name" value="ISP domain"/>
    <property type="match status" value="1"/>
</dbReference>
<dbReference type="InterPro" id="IPR045605">
    <property type="entry name" value="KshA-like_C"/>
</dbReference>
<evidence type="ECO:0000259" key="12">
    <source>
        <dbReference type="PROSITE" id="PS51296"/>
    </source>
</evidence>
<evidence type="ECO:0000313" key="13">
    <source>
        <dbReference type="EMBL" id="ANP53133.1"/>
    </source>
</evidence>
<comment type="cofactor">
    <cofactor evidence="1">
        <name>Fe cation</name>
        <dbReference type="ChEBI" id="CHEBI:24875"/>
    </cofactor>
</comment>
<evidence type="ECO:0000256" key="3">
    <source>
        <dbReference type="ARBA" id="ARBA00022723"/>
    </source>
</evidence>
<dbReference type="EMBL" id="JAGGLP010000018">
    <property type="protein sequence ID" value="MBP2053811.1"/>
    <property type="molecule type" value="Genomic_DNA"/>
</dbReference>
<name>A0A1B1B2U6_9ACTN</name>
<dbReference type="AlphaFoldDB" id="A0A1B1B2U6"/>
<dbReference type="PANTHER" id="PTHR21266:SF60">
    <property type="entry name" value="3-KETOSTEROID-9-ALPHA-MONOOXYGENASE, OXYGENASE COMPONENT"/>
    <property type="match status" value="1"/>
</dbReference>
<dbReference type="GO" id="GO:0016042">
    <property type="term" value="P:lipid catabolic process"/>
    <property type="evidence" value="ECO:0007669"/>
    <property type="project" value="UniProtKB-KW"/>
</dbReference>
<reference evidence="13 15" key="1">
    <citation type="submission" date="2016-06" db="EMBL/GenBank/DDBJ databases">
        <title>Complete genome sequence of Streptomyces griseochromogenes ATCC 14511, the Blasticidin S producer.</title>
        <authorList>
            <person name="Wu L."/>
        </authorList>
    </citation>
    <scope>NUCLEOTIDE SEQUENCE [LARGE SCALE GENOMIC DNA]</scope>
    <source>
        <strain evidence="13 15">ATCC 14511</strain>
    </source>
</reference>
<sequence>MTMRDELPRSHSPHAADDEPARHLPYPSGWFCLARSRELAPGKVLTRRFMDEDIVLYRTRDGRPRAVHPYCPHLGAHLGAGGTVEGQNLVCPFHRFAFAPDGTCVGTPDGPPPRARLQHHTISERNGFLFAWHEPDGAPPAWEVPGTAQPGVVPTAAWSTEVHTHAQEIIENTLDYRHLPVLHHVAVQELDPPTAQGPLLRMRLRLGPDRPRALKQKIQADHSFLMAGLGYLRVELPLPPLGLVSYLWAMHTPTGRRRTHMLVATACADIHKQDATGASLPRRGLHRAFAHAILRTAVSKVHQDLRIWNTKRYEPRPRLAASDEAIGLFRHWARQFYPAQ</sequence>
<evidence type="ECO:0000256" key="8">
    <source>
        <dbReference type="ARBA" id="ARBA00023221"/>
    </source>
</evidence>
<dbReference type="InterPro" id="IPR050584">
    <property type="entry name" value="Cholesterol_7-desaturase"/>
</dbReference>
<reference evidence="14 16" key="2">
    <citation type="submission" date="2021-03" db="EMBL/GenBank/DDBJ databases">
        <title>Genomic Encyclopedia of Type Strains, Phase IV (KMG-IV): sequencing the most valuable type-strain genomes for metagenomic binning, comparative biology and taxonomic classification.</title>
        <authorList>
            <person name="Goeker M."/>
        </authorList>
    </citation>
    <scope>NUCLEOTIDE SEQUENCE [LARGE SCALE GENOMIC DNA]</scope>
    <source>
        <strain evidence="14 16">DSM 40499</strain>
    </source>
</reference>
<dbReference type="PANTHER" id="PTHR21266">
    <property type="entry name" value="IRON-SULFUR DOMAIN CONTAINING PROTEIN"/>
    <property type="match status" value="1"/>
</dbReference>
<dbReference type="PROSITE" id="PS51296">
    <property type="entry name" value="RIESKE"/>
    <property type="match status" value="1"/>
</dbReference>
<dbReference type="InterPro" id="IPR017941">
    <property type="entry name" value="Rieske_2Fe-2S"/>
</dbReference>
<evidence type="ECO:0000256" key="4">
    <source>
        <dbReference type="ARBA" id="ARBA00022963"/>
    </source>
</evidence>